<protein>
    <submittedName>
        <fullName evidence="2">Uncharacterized protein</fullName>
    </submittedName>
</protein>
<proteinExistence type="predicted"/>
<dbReference type="AlphaFoldDB" id="A0A497JHI8"/>
<evidence type="ECO:0000256" key="1">
    <source>
        <dbReference type="SAM" id="Phobius"/>
    </source>
</evidence>
<dbReference type="EMBL" id="QMWO01000020">
    <property type="protein sequence ID" value="RLG70128.1"/>
    <property type="molecule type" value="Genomic_DNA"/>
</dbReference>
<feature type="transmembrane region" description="Helical" evidence="1">
    <location>
        <begin position="84"/>
        <end position="107"/>
    </location>
</feature>
<dbReference type="Proteomes" id="UP000277633">
    <property type="component" value="Unassembled WGS sequence"/>
</dbReference>
<keyword evidence="1" id="KW-0472">Membrane</keyword>
<evidence type="ECO:0000313" key="3">
    <source>
        <dbReference type="Proteomes" id="UP000277633"/>
    </source>
</evidence>
<name>A0A497JHI8_9ARCH</name>
<sequence>MKRLKLVQSDILLYKKHPALFAKYIRNPFFRHFLQSIFAWVVLLGVVFSIYFSVPLLAIAFTLSLFAFRYVASIREKTCSLSEMLIFTIILFLRDLLYPFVFTYYWFKIRS</sequence>
<comment type="caution">
    <text evidence="2">The sequence shown here is derived from an EMBL/GenBank/DDBJ whole genome shotgun (WGS) entry which is preliminary data.</text>
</comment>
<feature type="transmembrane region" description="Helical" evidence="1">
    <location>
        <begin position="29"/>
        <end position="48"/>
    </location>
</feature>
<gene>
    <name evidence="2" type="ORF">DRO07_00940</name>
</gene>
<keyword evidence="1" id="KW-1133">Transmembrane helix</keyword>
<reference evidence="2 3" key="1">
    <citation type="submission" date="2018-06" db="EMBL/GenBank/DDBJ databases">
        <title>Extensive metabolic versatility and redundancy in microbially diverse, dynamic hydrothermal sediments.</title>
        <authorList>
            <person name="Dombrowski N."/>
            <person name="Teske A."/>
            <person name="Baker B.J."/>
        </authorList>
    </citation>
    <scope>NUCLEOTIDE SEQUENCE [LARGE SCALE GENOMIC DNA]</scope>
    <source>
        <strain evidence="2">B9_G13</strain>
    </source>
</reference>
<keyword evidence="1" id="KW-0812">Transmembrane</keyword>
<organism evidence="2 3">
    <name type="scientific">Candidatus Iainarchaeum sp</name>
    <dbReference type="NCBI Taxonomy" id="3101447"/>
    <lineage>
        <taxon>Archaea</taxon>
        <taxon>Candidatus Iainarchaeota</taxon>
        <taxon>Candidatus Iainarchaeia</taxon>
        <taxon>Candidatus Iainarchaeales</taxon>
        <taxon>Candidatus Iainarchaeaceae</taxon>
        <taxon>Candidatus Iainarchaeum</taxon>
    </lineage>
</organism>
<accession>A0A497JHI8</accession>
<evidence type="ECO:0000313" key="2">
    <source>
        <dbReference type="EMBL" id="RLG70128.1"/>
    </source>
</evidence>